<evidence type="ECO:0000256" key="7">
    <source>
        <dbReference type="ARBA" id="ARBA00022927"/>
    </source>
</evidence>
<dbReference type="NCBIfam" id="TIGR00869">
    <property type="entry name" value="sec62"/>
    <property type="match status" value="1"/>
</dbReference>
<evidence type="ECO:0000256" key="10">
    <source>
        <dbReference type="ARBA" id="ARBA00023136"/>
    </source>
</evidence>
<evidence type="ECO:0000256" key="11">
    <source>
        <dbReference type="SAM" id="MobiDB-lite"/>
    </source>
</evidence>
<feature type="region of interest" description="Disordered" evidence="11">
    <location>
        <begin position="69"/>
        <end position="98"/>
    </location>
</feature>
<dbReference type="PANTHER" id="PTHR12443">
    <property type="entry name" value="TRANSLOCATION PROTEIN SEC62"/>
    <property type="match status" value="1"/>
</dbReference>
<dbReference type="Pfam" id="PF03839">
    <property type="entry name" value="Sec62"/>
    <property type="match status" value="1"/>
</dbReference>
<feature type="region of interest" description="Disordered" evidence="11">
    <location>
        <begin position="321"/>
        <end position="377"/>
    </location>
</feature>
<feature type="compositionally biased region" description="Polar residues" evidence="11">
    <location>
        <begin position="17"/>
        <end position="28"/>
    </location>
</feature>
<proteinExistence type="inferred from homology"/>
<feature type="transmembrane region" description="Helical" evidence="12">
    <location>
        <begin position="253"/>
        <end position="270"/>
    </location>
</feature>
<accession>A0A559M4F2</accession>
<dbReference type="AlphaFoldDB" id="A0A559M4F2"/>
<dbReference type="Proteomes" id="UP000315522">
    <property type="component" value="Unassembled WGS sequence"/>
</dbReference>
<dbReference type="GO" id="GO:0031204">
    <property type="term" value="P:post-translational protein targeting to membrane, translocation"/>
    <property type="evidence" value="ECO:0007669"/>
    <property type="project" value="TreeGrafter"/>
</dbReference>
<keyword evidence="8 12" id="KW-1133">Transmembrane helix</keyword>
<evidence type="ECO:0000256" key="2">
    <source>
        <dbReference type="ARBA" id="ARBA00010604"/>
    </source>
</evidence>
<gene>
    <name evidence="13" type="primary">SEC62</name>
    <name evidence="13" type="ORF">LAWI1_G006279</name>
</gene>
<evidence type="ECO:0000256" key="5">
    <source>
        <dbReference type="ARBA" id="ARBA00022692"/>
    </source>
</evidence>
<dbReference type="InterPro" id="IPR011553">
    <property type="entry name" value="Sec62_asco"/>
</dbReference>
<keyword evidence="10 12" id="KW-0472">Membrane</keyword>
<keyword evidence="9" id="KW-0811">Translocation</keyword>
<evidence type="ECO:0000313" key="13">
    <source>
        <dbReference type="EMBL" id="TVY87819.1"/>
    </source>
</evidence>
<evidence type="ECO:0000256" key="6">
    <source>
        <dbReference type="ARBA" id="ARBA00022824"/>
    </source>
</evidence>
<dbReference type="PANTHER" id="PTHR12443:SF9">
    <property type="entry name" value="TRANSLOCATION PROTEIN SEC62"/>
    <property type="match status" value="1"/>
</dbReference>
<comment type="caution">
    <text evidence="13">The sequence shown here is derived from an EMBL/GenBank/DDBJ whole genome shotgun (WGS) entry which is preliminary data.</text>
</comment>
<reference evidence="13 14" key="1">
    <citation type="submission" date="2018-05" db="EMBL/GenBank/DDBJ databases">
        <title>Genome sequencing and assembly of the regulated plant pathogen Lachnellula willkommii and related sister species for the development of diagnostic species identification markers.</title>
        <authorList>
            <person name="Giroux E."/>
            <person name="Bilodeau G."/>
        </authorList>
    </citation>
    <scope>NUCLEOTIDE SEQUENCE [LARGE SCALE GENOMIC DNA]</scope>
    <source>
        <strain evidence="13 14">CBS 172.35</strain>
    </source>
</reference>
<dbReference type="EMBL" id="QGML01002135">
    <property type="protein sequence ID" value="TVY87819.1"/>
    <property type="molecule type" value="Genomic_DNA"/>
</dbReference>
<evidence type="ECO:0000256" key="3">
    <source>
        <dbReference type="ARBA" id="ARBA00021257"/>
    </source>
</evidence>
<sequence length="377" mass="41704">MATPPAQGGPPGGINFQLPNGQRPTQEQIAAMQRQIAIDAEKNGMTVQEFVKKLQAQAMAQQQAAQQQAQQGGQVQQPAQQQQQQAQQPITPGPPKPEALAVAKFLRGQDLKTRTCILNGQRKDMFKVKRALRALQSDAYTKARKKNPLLPEITDRASLENAFKLLPLSLIALRVSKVDPHEGHDHAPGAHKTKRVKGLWTVKIEQQQECREELHFVWLYEGSQLKQKLYAAGALAIVFAVVMFPLWPMKMRLGVWYLSMGMLGLIGLFFAMSIFRLILFAITMFAVPPGLWLYPNLFEDVGFFDSFRPVWGWQEEKKKKKKAKSSGSANAGATMAAMTGQPAPATASTSSSAPQMATGAPTQRSLTPRVEEVFDED</sequence>
<comment type="subcellular location">
    <subcellularLocation>
        <location evidence="1">Endoplasmic reticulum membrane</location>
        <topology evidence="1">Multi-pass membrane protein</topology>
    </subcellularLocation>
</comment>
<feature type="compositionally biased region" description="Low complexity" evidence="11">
    <location>
        <begin position="69"/>
        <end position="88"/>
    </location>
</feature>
<evidence type="ECO:0000256" key="1">
    <source>
        <dbReference type="ARBA" id="ARBA00004477"/>
    </source>
</evidence>
<evidence type="ECO:0000256" key="4">
    <source>
        <dbReference type="ARBA" id="ARBA00022448"/>
    </source>
</evidence>
<feature type="region of interest" description="Disordered" evidence="11">
    <location>
        <begin position="1"/>
        <end position="30"/>
    </location>
</feature>
<evidence type="ECO:0000256" key="8">
    <source>
        <dbReference type="ARBA" id="ARBA00022989"/>
    </source>
</evidence>
<comment type="similarity">
    <text evidence="2">Belongs to the SEC62 family.</text>
</comment>
<name>A0A559M4F2_9HELO</name>
<keyword evidence="7" id="KW-0653">Protein transport</keyword>
<organism evidence="13 14">
    <name type="scientific">Lachnellula willkommii</name>
    <dbReference type="NCBI Taxonomy" id="215461"/>
    <lineage>
        <taxon>Eukaryota</taxon>
        <taxon>Fungi</taxon>
        <taxon>Dikarya</taxon>
        <taxon>Ascomycota</taxon>
        <taxon>Pezizomycotina</taxon>
        <taxon>Leotiomycetes</taxon>
        <taxon>Helotiales</taxon>
        <taxon>Lachnaceae</taxon>
        <taxon>Lachnellula</taxon>
    </lineage>
</organism>
<keyword evidence="14" id="KW-1185">Reference proteome</keyword>
<keyword evidence="4" id="KW-0813">Transport</keyword>
<evidence type="ECO:0000313" key="14">
    <source>
        <dbReference type="Proteomes" id="UP000315522"/>
    </source>
</evidence>
<keyword evidence="5 12" id="KW-0812">Transmembrane</keyword>
<keyword evidence="6" id="KW-0256">Endoplasmic reticulum</keyword>
<dbReference type="InterPro" id="IPR004728">
    <property type="entry name" value="Sec62"/>
</dbReference>
<feature type="transmembrane region" description="Helical" evidence="12">
    <location>
        <begin position="229"/>
        <end position="247"/>
    </location>
</feature>
<evidence type="ECO:0000256" key="9">
    <source>
        <dbReference type="ARBA" id="ARBA00023010"/>
    </source>
</evidence>
<protein>
    <recommendedName>
        <fullName evidence="3">Translocation protein SEC62</fullName>
    </recommendedName>
</protein>
<dbReference type="GO" id="GO:0005789">
    <property type="term" value="C:endoplasmic reticulum membrane"/>
    <property type="evidence" value="ECO:0007669"/>
    <property type="project" value="UniProtKB-SubCell"/>
</dbReference>
<feature type="compositionally biased region" description="Low complexity" evidence="11">
    <location>
        <begin position="325"/>
        <end position="354"/>
    </location>
</feature>
<evidence type="ECO:0000256" key="12">
    <source>
        <dbReference type="SAM" id="Phobius"/>
    </source>
</evidence>